<accession>B3E2P6</accession>
<dbReference type="Gene3D" id="6.10.340.10">
    <property type="match status" value="1"/>
</dbReference>
<dbReference type="PANTHER" id="PTHR45339:SF1">
    <property type="entry name" value="HYBRID SIGNAL TRANSDUCTION HISTIDINE KINASE J"/>
    <property type="match status" value="1"/>
</dbReference>
<dbReference type="Pfam" id="PF13426">
    <property type="entry name" value="PAS_9"/>
    <property type="match status" value="1"/>
</dbReference>
<dbReference type="Pfam" id="PF00072">
    <property type="entry name" value="Response_reg"/>
    <property type="match status" value="1"/>
</dbReference>
<evidence type="ECO:0000256" key="13">
    <source>
        <dbReference type="ARBA" id="ARBA00023136"/>
    </source>
</evidence>
<dbReference type="InterPro" id="IPR036890">
    <property type="entry name" value="HATPase_C_sf"/>
</dbReference>
<dbReference type="PROSITE" id="PS50885">
    <property type="entry name" value="HAMP"/>
    <property type="match status" value="1"/>
</dbReference>
<dbReference type="CDD" id="cd16922">
    <property type="entry name" value="HATPase_EvgS-ArcB-TorS-like"/>
    <property type="match status" value="1"/>
</dbReference>
<dbReference type="SMART" id="SM00387">
    <property type="entry name" value="HATPase_c"/>
    <property type="match status" value="1"/>
</dbReference>
<dbReference type="Pfam" id="PF17203">
    <property type="entry name" value="sCache_3_2"/>
    <property type="match status" value="1"/>
</dbReference>
<evidence type="ECO:0000256" key="5">
    <source>
        <dbReference type="ARBA" id="ARBA00022553"/>
    </source>
</evidence>
<keyword evidence="4" id="KW-1003">Cell membrane</keyword>
<dbReference type="RefSeq" id="WP_012470042.1">
    <property type="nucleotide sequence ID" value="NC_010814.1"/>
</dbReference>
<dbReference type="Gene3D" id="3.30.450.20">
    <property type="entry name" value="PAS domain"/>
    <property type="match status" value="2"/>
</dbReference>
<dbReference type="STRING" id="398767.Glov_1987"/>
<evidence type="ECO:0000259" key="22">
    <source>
        <dbReference type="PROSITE" id="PS50885"/>
    </source>
</evidence>
<dbReference type="OrthoDB" id="5385971at2"/>
<dbReference type="PROSITE" id="PS50113">
    <property type="entry name" value="PAC"/>
    <property type="match status" value="1"/>
</dbReference>
<dbReference type="SUPFAM" id="SSF47384">
    <property type="entry name" value="Homodimeric domain of signal transducing histidine kinase"/>
    <property type="match status" value="1"/>
</dbReference>
<evidence type="ECO:0000256" key="9">
    <source>
        <dbReference type="ARBA" id="ARBA00022777"/>
    </source>
</evidence>
<dbReference type="Pfam" id="PF00672">
    <property type="entry name" value="HAMP"/>
    <property type="match status" value="1"/>
</dbReference>
<gene>
    <name evidence="23" type="ordered locus">Glov_1987</name>
</gene>
<dbReference type="SUPFAM" id="SSF52172">
    <property type="entry name" value="CheY-like"/>
    <property type="match status" value="1"/>
</dbReference>
<feature type="domain" description="Response regulatory" evidence="19">
    <location>
        <begin position="636"/>
        <end position="754"/>
    </location>
</feature>
<dbReference type="Proteomes" id="UP000002420">
    <property type="component" value="Chromosome"/>
</dbReference>
<dbReference type="InterPro" id="IPR001610">
    <property type="entry name" value="PAC"/>
</dbReference>
<evidence type="ECO:0000256" key="14">
    <source>
        <dbReference type="ARBA" id="ARBA00064003"/>
    </source>
</evidence>
<dbReference type="InterPro" id="IPR003660">
    <property type="entry name" value="HAMP_dom"/>
</dbReference>
<feature type="transmembrane region" description="Helical" evidence="17">
    <location>
        <begin position="18"/>
        <end position="35"/>
    </location>
</feature>
<dbReference type="PRINTS" id="PR00344">
    <property type="entry name" value="BCTRLSENSOR"/>
</dbReference>
<feature type="domain" description="Histidine kinase" evidence="18">
    <location>
        <begin position="389"/>
        <end position="610"/>
    </location>
</feature>
<dbReference type="InterPro" id="IPR029151">
    <property type="entry name" value="Sensor-like_sf"/>
</dbReference>
<proteinExistence type="predicted"/>
<evidence type="ECO:0000256" key="3">
    <source>
        <dbReference type="ARBA" id="ARBA00012438"/>
    </source>
</evidence>
<keyword evidence="10" id="KW-0067">ATP-binding</keyword>
<dbReference type="InterPro" id="IPR033463">
    <property type="entry name" value="sCache_3"/>
</dbReference>
<evidence type="ECO:0000256" key="6">
    <source>
        <dbReference type="ARBA" id="ARBA00022679"/>
    </source>
</evidence>
<dbReference type="FunFam" id="1.10.287.130:FF:000002">
    <property type="entry name" value="Two-component osmosensing histidine kinase"/>
    <property type="match status" value="1"/>
</dbReference>
<dbReference type="SMART" id="SM00448">
    <property type="entry name" value="REC"/>
    <property type="match status" value="1"/>
</dbReference>
<evidence type="ECO:0000259" key="20">
    <source>
        <dbReference type="PROSITE" id="PS50112"/>
    </source>
</evidence>
<dbReference type="GO" id="GO:0000155">
    <property type="term" value="F:phosphorelay sensor kinase activity"/>
    <property type="evidence" value="ECO:0007669"/>
    <property type="project" value="InterPro"/>
</dbReference>
<dbReference type="CDD" id="cd00130">
    <property type="entry name" value="PAS"/>
    <property type="match status" value="1"/>
</dbReference>
<name>B3E2P6_TRIL1</name>
<evidence type="ECO:0000256" key="15">
    <source>
        <dbReference type="ARBA" id="ARBA00068150"/>
    </source>
</evidence>
<keyword evidence="5 16" id="KW-0597">Phosphoprotein</keyword>
<keyword evidence="12" id="KW-0902">Two-component regulatory system</keyword>
<feature type="domain" description="PAC" evidence="21">
    <location>
        <begin position="321"/>
        <end position="371"/>
    </location>
</feature>
<dbReference type="PROSITE" id="PS50110">
    <property type="entry name" value="RESPONSE_REGULATORY"/>
    <property type="match status" value="1"/>
</dbReference>
<dbReference type="NCBIfam" id="TIGR00229">
    <property type="entry name" value="sensory_box"/>
    <property type="match status" value="1"/>
</dbReference>
<dbReference type="PROSITE" id="PS50112">
    <property type="entry name" value="PAS"/>
    <property type="match status" value="1"/>
</dbReference>
<dbReference type="HOGENOM" id="CLU_000445_104_15_7"/>
<evidence type="ECO:0000256" key="16">
    <source>
        <dbReference type="PROSITE-ProRule" id="PRU00169"/>
    </source>
</evidence>
<dbReference type="SUPFAM" id="SSF55874">
    <property type="entry name" value="ATPase domain of HSP90 chaperone/DNA topoisomerase II/histidine kinase"/>
    <property type="match status" value="1"/>
</dbReference>
<dbReference type="InterPro" id="IPR011006">
    <property type="entry name" value="CheY-like_superfamily"/>
</dbReference>
<keyword evidence="6 23" id="KW-0808">Transferase</keyword>
<dbReference type="InterPro" id="IPR000700">
    <property type="entry name" value="PAS-assoc_C"/>
</dbReference>
<dbReference type="InterPro" id="IPR001789">
    <property type="entry name" value="Sig_transdc_resp-reg_receiver"/>
</dbReference>
<sequence length="767" mass="84738">MIFNRLTWFLAGTLQRRMVAGMTLVMAITMSLFVLDMTRRQEAVALQQHVLQARALTQSVSASSAVWVASRDYSGLQEIIAALEHYPNLAHAIVLDSRGQVLAHSDRKRIGLYLTGLPDQPLLQVLQKTIRMVDVASPILLGGKPIGWVRIGLNGKGLEADIAEIHRNGLIFALAAVMLGALLAVLTGRYLTRRLDLIQEVVDQVETGNADVRVQLAGNDEAKRLGLAVNAMLDALSQRAESLQQSEQRFRSMIENAGDAIYIHDHNGKILSANQVCCCQTGYTLDELLMSPVSLVDRQIDVQTLEEICRLATAAPARFPMTLKTVHTRKDGSSFPVEVRLSLLPAGDDVHFVAMVRDITERKRAEDELLRAKAAAETANTTKSEFLANMSHEIRTPMNGVIGNAQLLRFTDLTEEQSRYLEYIEADAKHLVSVINDLLDISKIEAGKMELEQTSFSLRGCINDLLKPMTPRIATKGLIFNTEIANTVPDALTGDQLRLKQILRNLVGNAIKFTDQGSITLRVELLEHSENKALFYFSVIDTGIGIPQEALERLFTPFTQADSSVTRKFGGTGLGLSICNRLAGLMGGNISVESSEGAGSCFHVTLPFQTRQAGTLPQEEPLQANTSPGWQGTPLTILLVDDSQTSQIMAANLLRHFDHRVETAENGADALEQWRKDSFDIILMDIQMPVMDGLEAMRIIREEERTTNRHTAIIALTAHALVEQRNHLLSSGFDGYVSKPLDIAVLHTEMKRVLNPKTDTPEYCRLD</sequence>
<feature type="domain" description="HAMP" evidence="22">
    <location>
        <begin position="189"/>
        <end position="241"/>
    </location>
</feature>
<keyword evidence="11 17" id="KW-1133">Transmembrane helix</keyword>
<keyword evidence="7 17" id="KW-0812">Transmembrane</keyword>
<dbReference type="EC" id="2.7.13.3" evidence="3"/>
<keyword evidence="8" id="KW-0547">Nucleotide-binding</keyword>
<keyword evidence="13 17" id="KW-0472">Membrane</keyword>
<evidence type="ECO:0000259" key="19">
    <source>
        <dbReference type="PROSITE" id="PS50110"/>
    </source>
</evidence>
<comment type="subunit">
    <text evidence="14">At low DSF concentrations, interacts with RpfF.</text>
</comment>
<evidence type="ECO:0000259" key="18">
    <source>
        <dbReference type="PROSITE" id="PS50109"/>
    </source>
</evidence>
<dbReference type="AlphaFoldDB" id="B3E2P6"/>
<dbReference type="GO" id="GO:0005886">
    <property type="term" value="C:plasma membrane"/>
    <property type="evidence" value="ECO:0007669"/>
    <property type="project" value="UniProtKB-SubCell"/>
</dbReference>
<dbReference type="SUPFAM" id="SSF158472">
    <property type="entry name" value="HAMP domain-like"/>
    <property type="match status" value="1"/>
</dbReference>
<keyword evidence="24" id="KW-1185">Reference proteome</keyword>
<feature type="domain" description="PAS" evidence="20">
    <location>
        <begin position="246"/>
        <end position="289"/>
    </location>
</feature>
<dbReference type="Gene3D" id="1.10.287.130">
    <property type="match status" value="1"/>
</dbReference>
<dbReference type="CDD" id="cd00082">
    <property type="entry name" value="HisKA"/>
    <property type="match status" value="1"/>
</dbReference>
<dbReference type="SMART" id="SM00086">
    <property type="entry name" value="PAC"/>
    <property type="match status" value="1"/>
</dbReference>
<dbReference type="InterPro" id="IPR003594">
    <property type="entry name" value="HATPase_dom"/>
</dbReference>
<dbReference type="eggNOG" id="COG5002">
    <property type="taxonomic scope" value="Bacteria"/>
</dbReference>
<comment type="subcellular location">
    <subcellularLocation>
        <location evidence="2">Cell membrane</location>
        <topology evidence="2">Multi-pass membrane protein</topology>
    </subcellularLocation>
</comment>
<evidence type="ECO:0000256" key="12">
    <source>
        <dbReference type="ARBA" id="ARBA00023012"/>
    </source>
</evidence>
<keyword evidence="9 23" id="KW-0418">Kinase</keyword>
<feature type="modified residue" description="4-aspartylphosphate" evidence="16">
    <location>
        <position position="685"/>
    </location>
</feature>
<dbReference type="SUPFAM" id="SSF55785">
    <property type="entry name" value="PYP-like sensor domain (PAS domain)"/>
    <property type="match status" value="1"/>
</dbReference>
<evidence type="ECO:0000313" key="24">
    <source>
        <dbReference type="Proteomes" id="UP000002420"/>
    </source>
</evidence>
<dbReference type="CDD" id="cd06225">
    <property type="entry name" value="HAMP"/>
    <property type="match status" value="1"/>
</dbReference>
<dbReference type="SMART" id="SM00304">
    <property type="entry name" value="HAMP"/>
    <property type="match status" value="1"/>
</dbReference>
<dbReference type="KEGG" id="glo:Glov_1987"/>
<evidence type="ECO:0000256" key="1">
    <source>
        <dbReference type="ARBA" id="ARBA00000085"/>
    </source>
</evidence>
<dbReference type="InterPro" id="IPR003661">
    <property type="entry name" value="HisK_dim/P_dom"/>
</dbReference>
<dbReference type="EMBL" id="CP001089">
    <property type="protein sequence ID" value="ACD95703.1"/>
    <property type="molecule type" value="Genomic_DNA"/>
</dbReference>
<dbReference type="Pfam" id="PF02518">
    <property type="entry name" value="HATPase_c"/>
    <property type="match status" value="1"/>
</dbReference>
<dbReference type="GO" id="GO:0005524">
    <property type="term" value="F:ATP binding"/>
    <property type="evidence" value="ECO:0007669"/>
    <property type="project" value="UniProtKB-KW"/>
</dbReference>
<reference evidence="23 24" key="1">
    <citation type="submission" date="2008-05" db="EMBL/GenBank/DDBJ databases">
        <title>Complete sequence of chromosome of Geobacter lovleyi SZ.</title>
        <authorList>
            <consortium name="US DOE Joint Genome Institute"/>
            <person name="Lucas S."/>
            <person name="Copeland A."/>
            <person name="Lapidus A."/>
            <person name="Glavina del Rio T."/>
            <person name="Dalin E."/>
            <person name="Tice H."/>
            <person name="Bruce D."/>
            <person name="Goodwin L."/>
            <person name="Pitluck S."/>
            <person name="Chertkov O."/>
            <person name="Meincke L."/>
            <person name="Brettin T."/>
            <person name="Detter J.C."/>
            <person name="Han C."/>
            <person name="Tapia R."/>
            <person name="Kuske C.R."/>
            <person name="Schmutz J."/>
            <person name="Larimer F."/>
            <person name="Land M."/>
            <person name="Hauser L."/>
            <person name="Kyrpides N."/>
            <person name="Mikhailova N."/>
            <person name="Sung Y."/>
            <person name="Fletcher K.E."/>
            <person name="Ritalahti K.M."/>
            <person name="Loeffler F.E."/>
            <person name="Richardson P."/>
        </authorList>
    </citation>
    <scope>NUCLEOTIDE SEQUENCE [LARGE SCALE GENOMIC DNA]</scope>
    <source>
        <strain evidence="24">ATCC BAA-1151 / DSM 17278 / SZ</strain>
    </source>
</reference>
<dbReference type="SUPFAM" id="SSF103190">
    <property type="entry name" value="Sensory domain-like"/>
    <property type="match status" value="1"/>
</dbReference>
<evidence type="ECO:0000313" key="23">
    <source>
        <dbReference type="EMBL" id="ACD95703.1"/>
    </source>
</evidence>
<dbReference type="Gene3D" id="3.40.50.2300">
    <property type="match status" value="1"/>
</dbReference>
<dbReference type="FunFam" id="3.30.565.10:FF:000010">
    <property type="entry name" value="Sensor histidine kinase RcsC"/>
    <property type="match status" value="1"/>
</dbReference>
<evidence type="ECO:0000256" key="7">
    <source>
        <dbReference type="ARBA" id="ARBA00022692"/>
    </source>
</evidence>
<evidence type="ECO:0000259" key="21">
    <source>
        <dbReference type="PROSITE" id="PS50113"/>
    </source>
</evidence>
<protein>
    <recommendedName>
        <fullName evidence="15">Sensory/regulatory protein RpfC</fullName>
        <ecNumber evidence="3">2.7.13.3</ecNumber>
    </recommendedName>
</protein>
<comment type="catalytic activity">
    <reaction evidence="1">
        <text>ATP + protein L-histidine = ADP + protein N-phospho-L-histidine.</text>
        <dbReference type="EC" id="2.7.13.3"/>
    </reaction>
</comment>
<dbReference type="SMART" id="SM00388">
    <property type="entry name" value="HisKA"/>
    <property type="match status" value="1"/>
</dbReference>
<dbReference type="InterPro" id="IPR005467">
    <property type="entry name" value="His_kinase_dom"/>
</dbReference>
<evidence type="ECO:0000256" key="10">
    <source>
        <dbReference type="ARBA" id="ARBA00022840"/>
    </source>
</evidence>
<evidence type="ECO:0000256" key="4">
    <source>
        <dbReference type="ARBA" id="ARBA00022475"/>
    </source>
</evidence>
<dbReference type="Pfam" id="PF00512">
    <property type="entry name" value="HisKA"/>
    <property type="match status" value="1"/>
</dbReference>
<evidence type="ECO:0000256" key="8">
    <source>
        <dbReference type="ARBA" id="ARBA00022741"/>
    </source>
</evidence>
<dbReference type="PROSITE" id="PS50109">
    <property type="entry name" value="HIS_KIN"/>
    <property type="match status" value="1"/>
</dbReference>
<dbReference type="SMART" id="SM00091">
    <property type="entry name" value="PAS"/>
    <property type="match status" value="1"/>
</dbReference>
<dbReference type="CDD" id="cd17546">
    <property type="entry name" value="REC_hyHK_CKI1_RcsC-like"/>
    <property type="match status" value="1"/>
</dbReference>
<organism evidence="23 24">
    <name type="scientific">Trichlorobacter lovleyi (strain ATCC BAA-1151 / DSM 17278 / SZ)</name>
    <name type="common">Geobacter lovleyi</name>
    <dbReference type="NCBI Taxonomy" id="398767"/>
    <lineage>
        <taxon>Bacteria</taxon>
        <taxon>Pseudomonadati</taxon>
        <taxon>Thermodesulfobacteriota</taxon>
        <taxon>Desulfuromonadia</taxon>
        <taxon>Geobacterales</taxon>
        <taxon>Geobacteraceae</taxon>
        <taxon>Trichlorobacter</taxon>
    </lineage>
</organism>
<dbReference type="Gene3D" id="3.30.565.10">
    <property type="entry name" value="Histidine kinase-like ATPase, C-terminal domain"/>
    <property type="match status" value="1"/>
</dbReference>
<dbReference type="InterPro" id="IPR036097">
    <property type="entry name" value="HisK_dim/P_sf"/>
</dbReference>
<dbReference type="PANTHER" id="PTHR45339">
    <property type="entry name" value="HYBRID SIGNAL TRANSDUCTION HISTIDINE KINASE J"/>
    <property type="match status" value="1"/>
</dbReference>
<evidence type="ECO:0000256" key="2">
    <source>
        <dbReference type="ARBA" id="ARBA00004651"/>
    </source>
</evidence>
<evidence type="ECO:0000256" key="17">
    <source>
        <dbReference type="SAM" id="Phobius"/>
    </source>
</evidence>
<dbReference type="InterPro" id="IPR035965">
    <property type="entry name" value="PAS-like_dom_sf"/>
</dbReference>
<dbReference type="InterPro" id="IPR000014">
    <property type="entry name" value="PAS"/>
</dbReference>
<dbReference type="InterPro" id="IPR004358">
    <property type="entry name" value="Sig_transdc_His_kin-like_C"/>
</dbReference>
<feature type="transmembrane region" description="Helical" evidence="17">
    <location>
        <begin position="170"/>
        <end position="191"/>
    </location>
</feature>
<evidence type="ECO:0000256" key="11">
    <source>
        <dbReference type="ARBA" id="ARBA00022989"/>
    </source>
</evidence>